<dbReference type="Proteomes" id="UP001596549">
    <property type="component" value="Unassembled WGS sequence"/>
</dbReference>
<keyword evidence="8" id="KW-0378">Hydrolase</keyword>
<evidence type="ECO:0000259" key="7">
    <source>
        <dbReference type="SMART" id="SM01340"/>
    </source>
</evidence>
<evidence type="ECO:0000256" key="2">
    <source>
        <dbReference type="ARBA" id="ARBA00022763"/>
    </source>
</evidence>
<evidence type="ECO:0000256" key="5">
    <source>
        <dbReference type="SAM" id="MobiDB-lite"/>
    </source>
</evidence>
<dbReference type="InterPro" id="IPR002099">
    <property type="entry name" value="MutL/Mlh/PMS"/>
</dbReference>
<keyword evidence="3 4" id="KW-0234">DNA repair</keyword>
<feature type="domain" description="MutL C-terminal dimerisation" evidence="6">
    <location>
        <begin position="429"/>
        <end position="571"/>
    </location>
</feature>
<organism evidence="8 9">
    <name type="scientific">Fictibacillus iocasae</name>
    <dbReference type="NCBI Taxonomy" id="2715437"/>
    <lineage>
        <taxon>Bacteria</taxon>
        <taxon>Bacillati</taxon>
        <taxon>Bacillota</taxon>
        <taxon>Bacilli</taxon>
        <taxon>Bacillales</taxon>
        <taxon>Fictibacillaceae</taxon>
        <taxon>Fictibacillus</taxon>
    </lineage>
</organism>
<keyword evidence="8" id="KW-0540">Nuclease</keyword>
<dbReference type="Gene3D" id="3.30.230.10">
    <property type="match status" value="1"/>
</dbReference>
<dbReference type="NCBIfam" id="NF000950">
    <property type="entry name" value="PRK00095.1-3"/>
    <property type="match status" value="1"/>
</dbReference>
<dbReference type="CDD" id="cd16926">
    <property type="entry name" value="HATPase_MutL-MLH-PMS-like"/>
    <property type="match status" value="1"/>
</dbReference>
<feature type="region of interest" description="Disordered" evidence="5">
    <location>
        <begin position="361"/>
        <end position="399"/>
    </location>
</feature>
<evidence type="ECO:0000256" key="1">
    <source>
        <dbReference type="ARBA" id="ARBA00006082"/>
    </source>
</evidence>
<comment type="function">
    <text evidence="4">This protein is involved in the repair of mismatches in DNA. It is required for dam-dependent methyl-directed DNA mismatch repair. May act as a 'molecular matchmaker', a protein that promotes the formation of a stable complex between two or more DNA-binding proteins in an ATP-dependent manner without itself being part of a final effector complex.</text>
</comment>
<dbReference type="Pfam" id="PF01119">
    <property type="entry name" value="DNA_mis_repair"/>
    <property type="match status" value="1"/>
</dbReference>
<dbReference type="Pfam" id="PF13589">
    <property type="entry name" value="HATPase_c_3"/>
    <property type="match status" value="1"/>
</dbReference>
<name>A0ABW2NSG2_9BACL</name>
<feature type="domain" description="DNA mismatch repair protein S5" evidence="7">
    <location>
        <begin position="208"/>
        <end position="326"/>
    </location>
</feature>
<dbReference type="Pfam" id="PF08676">
    <property type="entry name" value="MutL_C"/>
    <property type="match status" value="1"/>
</dbReference>
<dbReference type="CDD" id="cd00782">
    <property type="entry name" value="MutL_Trans"/>
    <property type="match status" value="1"/>
</dbReference>
<dbReference type="InterPro" id="IPR014721">
    <property type="entry name" value="Ribsml_uS5_D2-typ_fold_subgr"/>
</dbReference>
<gene>
    <name evidence="4 8" type="primary">mutL</name>
    <name evidence="8" type="ORF">ACFQPF_11210</name>
</gene>
<proteinExistence type="inferred from homology"/>
<dbReference type="PROSITE" id="PS00058">
    <property type="entry name" value="DNA_MISMATCH_REPAIR_1"/>
    <property type="match status" value="1"/>
</dbReference>
<dbReference type="InterPro" id="IPR020568">
    <property type="entry name" value="Ribosomal_Su5_D2-typ_SF"/>
</dbReference>
<dbReference type="InterPro" id="IPR038973">
    <property type="entry name" value="MutL/Mlh/Pms-like"/>
</dbReference>
<dbReference type="SMART" id="SM00853">
    <property type="entry name" value="MutL_C"/>
    <property type="match status" value="1"/>
</dbReference>
<dbReference type="InterPro" id="IPR014762">
    <property type="entry name" value="DNA_mismatch_repair_CS"/>
</dbReference>
<evidence type="ECO:0000256" key="3">
    <source>
        <dbReference type="ARBA" id="ARBA00023204"/>
    </source>
</evidence>
<keyword evidence="2 4" id="KW-0227">DNA damage</keyword>
<dbReference type="InterPro" id="IPR037198">
    <property type="entry name" value="MutL_C_sf"/>
</dbReference>
<dbReference type="PANTHER" id="PTHR10073">
    <property type="entry name" value="DNA MISMATCH REPAIR PROTEIN MLH, PMS, MUTL"/>
    <property type="match status" value="1"/>
</dbReference>
<dbReference type="EMBL" id="JBHTCP010000016">
    <property type="protein sequence ID" value="MFC7372255.1"/>
    <property type="molecule type" value="Genomic_DNA"/>
</dbReference>
<keyword evidence="8" id="KW-0255">Endonuclease</keyword>
<dbReference type="SUPFAM" id="SSF118116">
    <property type="entry name" value="DNA mismatch repair protein MutL"/>
    <property type="match status" value="1"/>
</dbReference>
<dbReference type="InterPro" id="IPR020667">
    <property type="entry name" value="DNA_mismatch_repair_MutL"/>
</dbReference>
<dbReference type="PANTHER" id="PTHR10073:SF12">
    <property type="entry name" value="DNA MISMATCH REPAIR PROTEIN MLH1"/>
    <property type="match status" value="1"/>
</dbReference>
<dbReference type="Gene3D" id="3.30.565.10">
    <property type="entry name" value="Histidine kinase-like ATPase, C-terminal domain"/>
    <property type="match status" value="1"/>
</dbReference>
<evidence type="ECO:0000259" key="6">
    <source>
        <dbReference type="SMART" id="SM00853"/>
    </source>
</evidence>
<dbReference type="SUPFAM" id="SSF54211">
    <property type="entry name" value="Ribosomal protein S5 domain 2-like"/>
    <property type="match status" value="1"/>
</dbReference>
<reference evidence="9" key="1">
    <citation type="journal article" date="2019" name="Int. J. Syst. Evol. Microbiol.">
        <title>The Global Catalogue of Microorganisms (GCM) 10K type strain sequencing project: providing services to taxonomists for standard genome sequencing and annotation.</title>
        <authorList>
            <consortium name="The Broad Institute Genomics Platform"/>
            <consortium name="The Broad Institute Genome Sequencing Center for Infectious Disease"/>
            <person name="Wu L."/>
            <person name="Ma J."/>
        </authorList>
    </citation>
    <scope>NUCLEOTIDE SEQUENCE [LARGE SCALE GENOMIC DNA]</scope>
    <source>
        <strain evidence="9">NBRC 106396</strain>
    </source>
</reference>
<keyword evidence="9" id="KW-1185">Reference proteome</keyword>
<dbReference type="SUPFAM" id="SSF55874">
    <property type="entry name" value="ATPase domain of HSP90 chaperone/DNA topoisomerase II/histidine kinase"/>
    <property type="match status" value="1"/>
</dbReference>
<dbReference type="InterPro" id="IPR036890">
    <property type="entry name" value="HATPase_C_sf"/>
</dbReference>
<dbReference type="InterPro" id="IPR014790">
    <property type="entry name" value="MutL_C"/>
</dbReference>
<comment type="caution">
    <text evidence="8">The sequence shown here is derived from an EMBL/GenBank/DDBJ whole genome shotgun (WGS) entry which is preliminary data.</text>
</comment>
<evidence type="ECO:0000313" key="9">
    <source>
        <dbReference type="Proteomes" id="UP001596549"/>
    </source>
</evidence>
<dbReference type="SMART" id="SM01340">
    <property type="entry name" value="DNA_mis_repair"/>
    <property type="match status" value="1"/>
</dbReference>
<dbReference type="InterPro" id="IPR042120">
    <property type="entry name" value="MutL_C_dimsub"/>
</dbReference>
<feature type="compositionally biased region" description="Polar residues" evidence="5">
    <location>
        <begin position="368"/>
        <end position="386"/>
    </location>
</feature>
<dbReference type="InterPro" id="IPR042121">
    <property type="entry name" value="MutL_C_regsub"/>
</dbReference>
<dbReference type="GO" id="GO:0004519">
    <property type="term" value="F:endonuclease activity"/>
    <property type="evidence" value="ECO:0007669"/>
    <property type="project" value="UniProtKB-KW"/>
</dbReference>
<dbReference type="Gene3D" id="3.30.1540.20">
    <property type="entry name" value="MutL, C-terminal domain, dimerisation subdomain"/>
    <property type="match status" value="1"/>
</dbReference>
<comment type="similarity">
    <text evidence="1 4">Belongs to the DNA mismatch repair MutL/HexB family.</text>
</comment>
<dbReference type="Gene3D" id="3.30.1370.100">
    <property type="entry name" value="MutL, C-terminal domain, regulatory subdomain"/>
    <property type="match status" value="1"/>
</dbReference>
<dbReference type="HAMAP" id="MF_00149">
    <property type="entry name" value="DNA_mis_repair"/>
    <property type="match status" value="1"/>
</dbReference>
<accession>A0ABW2NSG2</accession>
<dbReference type="NCBIfam" id="TIGR00585">
    <property type="entry name" value="mutl"/>
    <property type="match status" value="1"/>
</dbReference>
<protein>
    <recommendedName>
        <fullName evidence="4">DNA mismatch repair protein MutL</fullName>
    </recommendedName>
</protein>
<dbReference type="RefSeq" id="WP_379749628.1">
    <property type="nucleotide sequence ID" value="NZ_JBHTCP010000016.1"/>
</dbReference>
<evidence type="ECO:0000256" key="4">
    <source>
        <dbReference type="HAMAP-Rule" id="MF_00149"/>
    </source>
</evidence>
<evidence type="ECO:0000313" key="8">
    <source>
        <dbReference type="EMBL" id="MFC7372255.1"/>
    </source>
</evidence>
<sequence>MGKITQLDELLSNKIAAGEVVERPASVVKELVENAIDAGSGRIEVELEEGGLQLIRVLDNGSGMEPDDCELAFSRHATSKIKREQDLYQIRTMGFRGEALPSIASVSEVNMTSSTGDGAGVSLLIKNGVIVDKQPAKSRKGTDFIVRSLFYNTPARLKHMKTIQTEMAHTADIMNRFALAYPNVSFRLKHNGRELLHTTGNGNLLQVISAVYGMHTAKLMIPVQLKSLDYEVSGFIAKPEVNRASRTYMSLFMNGRYIRNYAVSKALQSAYHTLLPIGRFPVCVLSITMDPVLIDVNVHPSKQEARLSKETELSELIEQGVKQVLRDSLLIPDADVLQKKDKNERKEISEQKEFIFEHSPAAQPVSEWVSSPSQTKEQAKSASHVSRSAEDDSHSLESLPSTAADLPEYVISESELPKPIDSKIPVMYPIGQMHGTYIVAQNEKGLYLIDQHAAQERLKYEYYREKTAAVARELQQLTVPFTFEFTAREFYLLQDKLDLLKEAGVFLEHFGQHTFIVREHPQWFPSGYEKETIEDIIQQVLEEKSISITKLRESAAIMMSCKGSIKANRHLRNDEIFALLESLRQSEDPFTCPHGRPITIHLSSYELEKMFKRVM</sequence>
<dbReference type="InterPro" id="IPR013507">
    <property type="entry name" value="DNA_mismatch_S5_2-like"/>
</dbReference>